<dbReference type="PRINTS" id="PR01490">
    <property type="entry name" value="RTXTOXIND"/>
</dbReference>
<comment type="subcellular location">
    <subcellularLocation>
        <location evidence="1 9">Cell inner membrane</location>
        <topology evidence="1 9">Single-pass membrane protein</topology>
    </subcellularLocation>
</comment>
<dbReference type="PANTHER" id="PTHR30386:SF27">
    <property type="entry name" value="MEMBRANE FUSION PROTEIN (MFP) FAMILY PROTEIN"/>
    <property type="match status" value="1"/>
</dbReference>
<keyword evidence="3 9" id="KW-0813">Transport</keyword>
<comment type="similarity">
    <text evidence="2 9">Belongs to the membrane fusion protein (MFP) (TC 8.A.1) family.</text>
</comment>
<proteinExistence type="inferred from homology"/>
<dbReference type="STRING" id="50340.PF66_03150"/>
<keyword evidence="7 9" id="KW-1133">Transmembrane helix</keyword>
<keyword evidence="6 9" id="KW-0812">Transmembrane</keyword>
<feature type="domain" description="CyaD-like alpha-helical hairpin" evidence="11">
    <location>
        <begin position="127"/>
        <end position="324"/>
    </location>
</feature>
<dbReference type="GO" id="GO:0005886">
    <property type="term" value="C:plasma membrane"/>
    <property type="evidence" value="ECO:0007669"/>
    <property type="project" value="UniProtKB-SubCell"/>
</dbReference>
<accession>A0A0N0E3P9</accession>
<feature type="transmembrane region" description="Helical" evidence="9">
    <location>
        <begin position="58"/>
        <end position="76"/>
    </location>
</feature>
<gene>
    <name evidence="13" type="ORF">PF66_03150</name>
</gene>
<comment type="caution">
    <text evidence="13">The sequence shown here is derived from an EMBL/GenBank/DDBJ whole genome shotgun (WGS) entry which is preliminary data.</text>
</comment>
<feature type="domain" description="AprE-like beta-barrel" evidence="12">
    <location>
        <begin position="364"/>
        <end position="450"/>
    </location>
</feature>
<dbReference type="Pfam" id="PF26002">
    <property type="entry name" value="Beta-barrel_AprE"/>
    <property type="match status" value="1"/>
</dbReference>
<keyword evidence="14" id="KW-1185">Reference proteome</keyword>
<evidence type="ECO:0000313" key="13">
    <source>
        <dbReference type="EMBL" id="KPA90342.1"/>
    </source>
</evidence>
<sequence>MSQASAGRELFRRYCRVWKQAWAQRKSMDAPKRLPHEVQFLPAALALQDQPVHPAPRYIQWVIMLFALLALLWSIFGQIDVVATATGKVVASGKSKTIQPSEVAVVKSIKVHDGQAVKAGEVLVELDTSATGADIKRLQSELLAAQVDTARATALIEAIQTGKEPGSLVGRIPQAAPEQELAAQRWLQGQYLELRSSMEQIDAEIEQRSAEIQSTKATLASLHKTLPIARRLAEDYQQMLEQQYVPRHAYLEKQQALLDQERDMAVQQSRLAEVEASKKEAERRRSVLLAQTRRTMLDLQQQSEQKAASLTQELNKAEQRDHLMSLTAPVDGTVQQLAVHTIGGVVTAAQPLMVIAPSDQPVEVEAMFENKDIGFVRPGQPVTVKVETFTFTKYGTVDGEVVSVSSDAIEDEKRGPIYSSRIRLLKDKVNVQGKEVLLSPGMSVTAEAKTDKRRVIEYFLSPLEAYASSSLSER</sequence>
<evidence type="ECO:0000256" key="9">
    <source>
        <dbReference type="RuleBase" id="RU365093"/>
    </source>
</evidence>
<keyword evidence="10" id="KW-0175">Coiled coil</keyword>
<dbReference type="InterPro" id="IPR010129">
    <property type="entry name" value="T1SS_HlyD"/>
</dbReference>
<reference evidence="13 14" key="1">
    <citation type="journal article" date="2015" name="PLoS ONE">
        <title>Rice-Infecting Pseudomonas Genomes Are Highly Accessorized and Harbor Multiple Putative Virulence Mechanisms to Cause Sheath Brown Rot.</title>
        <authorList>
            <person name="Quibod I.L."/>
            <person name="Grande G."/>
            <person name="Oreiro E.G."/>
            <person name="Borja F.N."/>
            <person name="Dossa G.S."/>
            <person name="Mauleon R."/>
            <person name="Cruz C.V."/>
            <person name="Oliva R."/>
        </authorList>
    </citation>
    <scope>NUCLEOTIDE SEQUENCE [LARGE SCALE GENOMIC DNA]</scope>
    <source>
        <strain evidence="13 14">IRRI 6609</strain>
    </source>
</reference>
<evidence type="ECO:0000256" key="10">
    <source>
        <dbReference type="SAM" id="Coils"/>
    </source>
</evidence>
<keyword evidence="4 9" id="KW-1003">Cell membrane</keyword>
<dbReference type="Pfam" id="PF25988">
    <property type="entry name" value="HH_CyaD"/>
    <property type="match status" value="1"/>
</dbReference>
<evidence type="ECO:0000259" key="11">
    <source>
        <dbReference type="Pfam" id="PF25988"/>
    </source>
</evidence>
<dbReference type="Gene3D" id="2.40.30.170">
    <property type="match status" value="1"/>
</dbReference>
<evidence type="ECO:0000259" key="12">
    <source>
        <dbReference type="Pfam" id="PF26002"/>
    </source>
</evidence>
<dbReference type="RefSeq" id="WP_054063159.1">
    <property type="nucleotide sequence ID" value="NZ_JSYZ01000010.1"/>
</dbReference>
<keyword evidence="8 9" id="KW-0472">Membrane</keyword>
<evidence type="ECO:0000256" key="6">
    <source>
        <dbReference type="ARBA" id="ARBA00022692"/>
    </source>
</evidence>
<evidence type="ECO:0000256" key="2">
    <source>
        <dbReference type="ARBA" id="ARBA00009477"/>
    </source>
</evidence>
<dbReference type="AlphaFoldDB" id="A0A0N0E3P9"/>
<dbReference type="GO" id="GO:0015031">
    <property type="term" value="P:protein transport"/>
    <property type="evidence" value="ECO:0007669"/>
    <property type="project" value="InterPro"/>
</dbReference>
<feature type="coiled-coil region" evidence="10">
    <location>
        <begin position="264"/>
        <end position="320"/>
    </location>
</feature>
<dbReference type="OrthoDB" id="9775513at2"/>
<dbReference type="SUPFAM" id="SSF111369">
    <property type="entry name" value="HlyD-like secretion proteins"/>
    <property type="match status" value="1"/>
</dbReference>
<organism evidence="13 14">
    <name type="scientific">Pseudomonas asplenii</name>
    <dbReference type="NCBI Taxonomy" id="53407"/>
    <lineage>
        <taxon>Bacteria</taxon>
        <taxon>Pseudomonadati</taxon>
        <taxon>Pseudomonadota</taxon>
        <taxon>Gammaproteobacteria</taxon>
        <taxon>Pseudomonadales</taxon>
        <taxon>Pseudomonadaceae</taxon>
        <taxon>Pseudomonas</taxon>
    </lineage>
</organism>
<evidence type="ECO:0000313" key="14">
    <source>
        <dbReference type="Proteomes" id="UP000037931"/>
    </source>
</evidence>
<dbReference type="Gene3D" id="1.10.287.470">
    <property type="entry name" value="Helix hairpin bin"/>
    <property type="match status" value="1"/>
</dbReference>
<dbReference type="Gene3D" id="2.40.50.100">
    <property type="match status" value="1"/>
</dbReference>
<evidence type="ECO:0000256" key="1">
    <source>
        <dbReference type="ARBA" id="ARBA00004377"/>
    </source>
</evidence>
<dbReference type="InterPro" id="IPR059040">
    <property type="entry name" value="HH_CyaD-like"/>
</dbReference>
<dbReference type="InterPro" id="IPR058982">
    <property type="entry name" value="Beta-barrel_AprE"/>
</dbReference>
<evidence type="ECO:0000256" key="8">
    <source>
        <dbReference type="ARBA" id="ARBA00023136"/>
    </source>
</evidence>
<name>A0A0N0E3P9_9PSED</name>
<protein>
    <recommendedName>
        <fullName evidence="9">Membrane fusion protein (MFP) family protein</fullName>
    </recommendedName>
</protein>
<dbReference type="PANTHER" id="PTHR30386">
    <property type="entry name" value="MEMBRANE FUSION SUBUNIT OF EMRAB-TOLC MULTIDRUG EFFLUX PUMP"/>
    <property type="match status" value="1"/>
</dbReference>
<evidence type="ECO:0000256" key="7">
    <source>
        <dbReference type="ARBA" id="ARBA00022989"/>
    </source>
</evidence>
<dbReference type="PATRIC" id="fig|50340.43.peg.445"/>
<dbReference type="Proteomes" id="UP000037931">
    <property type="component" value="Unassembled WGS sequence"/>
</dbReference>
<dbReference type="EMBL" id="JSYZ01000010">
    <property type="protein sequence ID" value="KPA90342.1"/>
    <property type="molecule type" value="Genomic_DNA"/>
</dbReference>
<dbReference type="NCBIfam" id="TIGR01843">
    <property type="entry name" value="type_I_hlyD"/>
    <property type="match status" value="1"/>
</dbReference>
<evidence type="ECO:0000256" key="3">
    <source>
        <dbReference type="ARBA" id="ARBA00022448"/>
    </source>
</evidence>
<evidence type="ECO:0000256" key="4">
    <source>
        <dbReference type="ARBA" id="ARBA00022475"/>
    </source>
</evidence>
<evidence type="ECO:0000256" key="5">
    <source>
        <dbReference type="ARBA" id="ARBA00022519"/>
    </source>
</evidence>
<dbReference type="InterPro" id="IPR050739">
    <property type="entry name" value="MFP"/>
</dbReference>
<keyword evidence="5 9" id="KW-0997">Cell inner membrane</keyword>